<dbReference type="PANTHER" id="PTHR43569">
    <property type="entry name" value="AMIDOHYDROLASE"/>
    <property type="match status" value="1"/>
</dbReference>
<accession>A0A975D3P4</accession>
<reference evidence="3" key="1">
    <citation type="submission" date="2020-07" db="EMBL/GenBank/DDBJ databases">
        <authorList>
            <person name="Camacho E."/>
        </authorList>
    </citation>
    <scope>NUCLEOTIDE SEQUENCE</scope>
    <source>
        <strain evidence="3">MPO218</strain>
    </source>
</reference>
<dbReference type="InterPro" id="IPR032466">
    <property type="entry name" value="Metal_Hydrolase"/>
</dbReference>
<dbReference type="PANTHER" id="PTHR43569:SF1">
    <property type="entry name" value="BLL3371 PROTEIN"/>
    <property type="match status" value="1"/>
</dbReference>
<name>A0A975D3P4_9SPHN</name>
<dbReference type="AlphaFoldDB" id="A0A975D3P4"/>
<evidence type="ECO:0000313" key="3">
    <source>
        <dbReference type="EMBL" id="QTH21100.1"/>
    </source>
</evidence>
<dbReference type="InterPro" id="IPR052350">
    <property type="entry name" value="Metallo-dep_Lactonases"/>
</dbReference>
<proteinExistence type="inferred from homology"/>
<gene>
    <name evidence="3" type="ORF">HRJ34_22715</name>
</gene>
<dbReference type="GO" id="GO:0016787">
    <property type="term" value="F:hydrolase activity"/>
    <property type="evidence" value="ECO:0007669"/>
    <property type="project" value="InterPro"/>
</dbReference>
<dbReference type="Pfam" id="PF04909">
    <property type="entry name" value="Amidohydro_2"/>
    <property type="match status" value="1"/>
</dbReference>
<sequence length="339" mass="36259">MTEGPAGDDVAIEPDLPIVDPHHHLWDGIPALGARGGRRYHTPELLADLGSGHRIVQTVAIECGAHYFDDGPESLRPVGETLFFLGSAKGAAGLCAGIVGHADLQPGDAVAPVLEAHVDAGKGRFRGIRQSANWDGDPLFDNWPRRPPPGLLADPGFRAGFARLAPLGLSFDAWIFHPQIGELADLAAAFPDTAIILDHVGGLLGIGNHGARPAETFALWRDGLARLAERPNALVKIGGLGMPFAGSPLHMREPPATVDELAAAWRPVVETCVELFGADRCMFESNFPVDSATCGYVRLWNAFKRISAGWSADERAALFAGTARRAYRLPDTDEAIVRR</sequence>
<comment type="similarity">
    <text evidence="1">Belongs to the metallo-dependent hydrolases superfamily.</text>
</comment>
<evidence type="ECO:0000313" key="4">
    <source>
        <dbReference type="Proteomes" id="UP000664914"/>
    </source>
</evidence>
<dbReference type="Proteomes" id="UP000664914">
    <property type="component" value="Chromosome"/>
</dbReference>
<dbReference type="SUPFAM" id="SSF51556">
    <property type="entry name" value="Metallo-dependent hydrolases"/>
    <property type="match status" value="1"/>
</dbReference>
<dbReference type="InterPro" id="IPR006680">
    <property type="entry name" value="Amidohydro-rel"/>
</dbReference>
<feature type="domain" description="Amidohydrolase-related" evidence="2">
    <location>
        <begin position="19"/>
        <end position="329"/>
    </location>
</feature>
<dbReference type="Gene3D" id="3.20.20.140">
    <property type="entry name" value="Metal-dependent hydrolases"/>
    <property type="match status" value="1"/>
</dbReference>
<organism evidence="3 4">
    <name type="scientific">Rhizorhabdus wittichii</name>
    <dbReference type="NCBI Taxonomy" id="160791"/>
    <lineage>
        <taxon>Bacteria</taxon>
        <taxon>Pseudomonadati</taxon>
        <taxon>Pseudomonadota</taxon>
        <taxon>Alphaproteobacteria</taxon>
        <taxon>Sphingomonadales</taxon>
        <taxon>Sphingomonadaceae</taxon>
        <taxon>Rhizorhabdus</taxon>
    </lineage>
</organism>
<evidence type="ECO:0000259" key="2">
    <source>
        <dbReference type="Pfam" id="PF04909"/>
    </source>
</evidence>
<dbReference type="EMBL" id="CP059319">
    <property type="protein sequence ID" value="QTH21100.1"/>
    <property type="molecule type" value="Genomic_DNA"/>
</dbReference>
<reference evidence="3" key="2">
    <citation type="submission" date="2021-04" db="EMBL/GenBank/DDBJ databases">
        <title>Isolation and genomic analysis of the ibuprofen-degrading bacterium Sphingomonas strain MPO218.</title>
        <authorList>
            <person name="Aulestia M."/>
            <person name="Flores A."/>
            <person name="Mangas E.L."/>
            <person name="Perez-Pulido A.J."/>
            <person name="Santero E."/>
            <person name="Camacho E.M."/>
        </authorList>
    </citation>
    <scope>NUCLEOTIDE SEQUENCE</scope>
    <source>
        <strain evidence="3">MPO218</strain>
    </source>
</reference>
<protein>
    <submittedName>
        <fullName evidence="3">Amidohydrolase family protein</fullName>
    </submittedName>
</protein>
<dbReference type="RefSeq" id="WP_208632468.1">
    <property type="nucleotide sequence ID" value="NZ_CP059319.1"/>
</dbReference>
<evidence type="ECO:0000256" key="1">
    <source>
        <dbReference type="ARBA" id="ARBA00038310"/>
    </source>
</evidence>